<proteinExistence type="predicted"/>
<keyword evidence="4" id="KW-1185">Reference proteome</keyword>
<dbReference type="OrthoDB" id="45670at2759"/>
<evidence type="ECO:0008006" key="5">
    <source>
        <dbReference type="Google" id="ProtNLM"/>
    </source>
</evidence>
<organism evidence="3">
    <name type="scientific">Notodromas monacha</name>
    <dbReference type="NCBI Taxonomy" id="399045"/>
    <lineage>
        <taxon>Eukaryota</taxon>
        <taxon>Metazoa</taxon>
        <taxon>Ecdysozoa</taxon>
        <taxon>Arthropoda</taxon>
        <taxon>Crustacea</taxon>
        <taxon>Oligostraca</taxon>
        <taxon>Ostracoda</taxon>
        <taxon>Podocopa</taxon>
        <taxon>Podocopida</taxon>
        <taxon>Cypridocopina</taxon>
        <taxon>Cypridoidea</taxon>
        <taxon>Cyprididae</taxon>
        <taxon>Notodromas</taxon>
    </lineage>
</organism>
<gene>
    <name evidence="3" type="ORF">NMOB1V02_LOCUS5419</name>
</gene>
<feature type="transmembrane region" description="Helical" evidence="1">
    <location>
        <begin position="212"/>
        <end position="231"/>
    </location>
</feature>
<dbReference type="EMBL" id="OA883013">
    <property type="protein sequence ID" value="CAD7277691.1"/>
    <property type="molecule type" value="Genomic_DNA"/>
</dbReference>
<evidence type="ECO:0000256" key="2">
    <source>
        <dbReference type="SAM" id="SignalP"/>
    </source>
</evidence>
<accession>A0A7R9GEG6</accession>
<dbReference type="PANTHER" id="PTHR23252">
    <property type="entry name" value="INTIMAL THICKNESS RECEPTOR-RELATED"/>
    <property type="match status" value="1"/>
</dbReference>
<feature type="chain" id="PRO_5036403275" description="Intimal thickness related receptor IRP domain-containing protein" evidence="2">
    <location>
        <begin position="16"/>
        <end position="288"/>
    </location>
</feature>
<evidence type="ECO:0000313" key="3">
    <source>
        <dbReference type="EMBL" id="CAD7277691.1"/>
    </source>
</evidence>
<feature type="non-terminal residue" evidence="3">
    <location>
        <position position="288"/>
    </location>
</feature>
<name>A0A7R9GEG6_9CRUS</name>
<reference evidence="3" key="1">
    <citation type="submission" date="2020-11" db="EMBL/GenBank/DDBJ databases">
        <authorList>
            <person name="Tran Van P."/>
        </authorList>
    </citation>
    <scope>NUCLEOTIDE SEQUENCE</scope>
</reference>
<evidence type="ECO:0000256" key="1">
    <source>
        <dbReference type="SAM" id="Phobius"/>
    </source>
</evidence>
<dbReference type="EMBL" id="CAJPEX010000976">
    <property type="protein sequence ID" value="CAG0917843.1"/>
    <property type="molecule type" value="Genomic_DNA"/>
</dbReference>
<dbReference type="AlphaFoldDB" id="A0A7R9GEG6"/>
<keyword evidence="1" id="KW-0812">Transmembrane</keyword>
<evidence type="ECO:0000313" key="4">
    <source>
        <dbReference type="Proteomes" id="UP000678499"/>
    </source>
</evidence>
<feature type="transmembrane region" description="Helical" evidence="1">
    <location>
        <begin position="243"/>
        <end position="268"/>
    </location>
</feature>
<keyword evidence="1" id="KW-1133">Transmembrane helix</keyword>
<keyword evidence="2" id="KW-0732">Signal</keyword>
<keyword evidence="1" id="KW-0472">Membrane</keyword>
<dbReference type="InterPro" id="IPR047831">
    <property type="entry name" value="GPR180/TMEM145"/>
</dbReference>
<dbReference type="Proteomes" id="UP000678499">
    <property type="component" value="Unassembled WGS sequence"/>
</dbReference>
<sequence>MRLLVFTCFLATGVALRVRGVIDRESLLIAKFGFQKTVSTEDIDTRGYVFGNVSSNSDLDSGLTMSLLPGGYFDAFSDHVIDSDESCRAAFAEIGGAAYDSACNPSGAEDFLRRVPCDVGTLCKDEDQPKLVVKYNQFTYIVEDFQHPRFWFLSISPCRRQPSLNCTWKYTAVPNGVEIKYDIWLVNGNPYKTERNPLEYQFSFEKQDTAELYLVFLLTYAVLCVVSWCNWRLVKYRLGHPVFVLLASIVCMFLGLGLTSLHVCLFAVDGVGLPALGCVARFLRTFSQ</sequence>
<dbReference type="PANTHER" id="PTHR23252:SF43">
    <property type="entry name" value="INTIMAL THICKNESS RELATED RECEPTOR IRP DOMAIN-CONTAINING PROTEIN"/>
    <property type="match status" value="1"/>
</dbReference>
<feature type="signal peptide" evidence="2">
    <location>
        <begin position="1"/>
        <end position="15"/>
    </location>
</feature>
<protein>
    <recommendedName>
        <fullName evidence="5">Intimal thickness related receptor IRP domain-containing protein</fullName>
    </recommendedName>
</protein>